<evidence type="ECO:0008006" key="5">
    <source>
        <dbReference type="Google" id="ProtNLM"/>
    </source>
</evidence>
<keyword evidence="4" id="KW-1185">Reference proteome</keyword>
<dbReference type="PANTHER" id="PTHR33620">
    <property type="entry name" value="UREASE ACCESSORY PROTEIN F"/>
    <property type="match status" value="1"/>
</dbReference>
<accession>A0A1R1EJW2</accession>
<gene>
    <name evidence="3" type="ORF">BK138_24875</name>
</gene>
<dbReference type="PANTHER" id="PTHR33620:SF1">
    <property type="entry name" value="UREASE ACCESSORY PROTEIN F"/>
    <property type="match status" value="1"/>
</dbReference>
<dbReference type="Pfam" id="PF01730">
    <property type="entry name" value="UreF"/>
    <property type="match status" value="1"/>
</dbReference>
<evidence type="ECO:0000256" key="1">
    <source>
        <dbReference type="ARBA" id="ARBA00022988"/>
    </source>
</evidence>
<dbReference type="RefSeq" id="WP_076173485.1">
    <property type="nucleotide sequence ID" value="NZ_MRTP01000008.1"/>
</dbReference>
<comment type="caution">
    <text evidence="3">The sequence shown here is derived from an EMBL/GenBank/DDBJ whole genome shotgun (WGS) entry which is preliminary data.</text>
</comment>
<dbReference type="InterPro" id="IPR002639">
    <property type="entry name" value="UreF"/>
</dbReference>
<dbReference type="Proteomes" id="UP000187172">
    <property type="component" value="Unassembled WGS sequence"/>
</dbReference>
<keyword evidence="1" id="KW-0996">Nickel insertion</keyword>
<evidence type="ECO:0000256" key="2">
    <source>
        <dbReference type="ARBA" id="ARBA00023186"/>
    </source>
</evidence>
<dbReference type="GO" id="GO:0016151">
    <property type="term" value="F:nickel cation binding"/>
    <property type="evidence" value="ECO:0007669"/>
    <property type="project" value="InterPro"/>
</dbReference>
<dbReference type="EMBL" id="MRTP01000008">
    <property type="protein sequence ID" value="OMF52059.1"/>
    <property type="molecule type" value="Genomic_DNA"/>
</dbReference>
<dbReference type="Gene3D" id="1.10.4190.10">
    <property type="entry name" value="Urease accessory protein UreF"/>
    <property type="match status" value="1"/>
</dbReference>
<dbReference type="STRING" id="297318.BK138_24875"/>
<evidence type="ECO:0000313" key="4">
    <source>
        <dbReference type="Proteomes" id="UP000187172"/>
    </source>
</evidence>
<reference evidence="3 4" key="1">
    <citation type="submission" date="2016-11" db="EMBL/GenBank/DDBJ databases">
        <title>Paenibacillus species isolates.</title>
        <authorList>
            <person name="Beno S.M."/>
        </authorList>
    </citation>
    <scope>NUCLEOTIDE SEQUENCE [LARGE SCALE GENOMIC DNA]</scope>
    <source>
        <strain evidence="3 4">FSL R5-0378</strain>
    </source>
</reference>
<dbReference type="InterPro" id="IPR038277">
    <property type="entry name" value="UreF_sf"/>
</dbReference>
<protein>
    <recommendedName>
        <fullName evidence="5">Urease accessory protein UreF</fullName>
    </recommendedName>
</protein>
<dbReference type="AlphaFoldDB" id="A0A1R1EJW2"/>
<name>A0A1R1EJW2_9BACL</name>
<keyword evidence="2" id="KW-0143">Chaperone</keyword>
<proteinExistence type="predicted"/>
<sequence length="219" mass="24622">MNDKSTKLLDYVQTLDNDLSVGGFSHVFDLQTRIAEGRIQSQEELEGFILHPMMNRLVRQDGAAILAIYAAADQRDIRQIARIDRYILGRIAAHENDEAVRQRGRRLLKLAQALYPWLNLKALDELAQKELSPVCLATAHAYVNYQLGSSRDHTVYGYMQSAVCTCIQLAARSLSIPPHDAKALAGKWTAEMERAWTAEKDSLPTDLFNIQENDSHIAS</sequence>
<organism evidence="3 4">
    <name type="scientific">Paenibacillus rhizosphaerae</name>
    <dbReference type="NCBI Taxonomy" id="297318"/>
    <lineage>
        <taxon>Bacteria</taxon>
        <taxon>Bacillati</taxon>
        <taxon>Bacillota</taxon>
        <taxon>Bacilli</taxon>
        <taxon>Bacillales</taxon>
        <taxon>Paenibacillaceae</taxon>
        <taxon>Paenibacillus</taxon>
    </lineage>
</organism>
<evidence type="ECO:0000313" key="3">
    <source>
        <dbReference type="EMBL" id="OMF52059.1"/>
    </source>
</evidence>